<dbReference type="OrthoDB" id="9778880at2"/>
<dbReference type="GO" id="GO:0008840">
    <property type="term" value="F:4-hydroxy-tetrahydrodipicolinate synthase activity"/>
    <property type="evidence" value="ECO:0007669"/>
    <property type="project" value="TreeGrafter"/>
</dbReference>
<name>C8X840_NAKMY</name>
<reference evidence="4" key="1">
    <citation type="submission" date="2009-09" db="EMBL/GenBank/DDBJ databases">
        <title>The complete genome of Nakamurella multipartita DSM 44233.</title>
        <authorList>
            <consortium name="US DOE Joint Genome Institute (JGI-PGF)"/>
            <person name="Lucas S."/>
            <person name="Copeland A."/>
            <person name="Lapidus A."/>
            <person name="Glavina del Rio T."/>
            <person name="Dalin E."/>
            <person name="Tice H."/>
            <person name="Bruce D."/>
            <person name="Goodwin L."/>
            <person name="Pitluck S."/>
            <person name="Kyrpides N."/>
            <person name="Mavromatis K."/>
            <person name="Ivanova N."/>
            <person name="Ovchinnikova G."/>
            <person name="Sims D."/>
            <person name="Meincke L."/>
            <person name="Brettin T."/>
            <person name="Detter J.C."/>
            <person name="Han C."/>
            <person name="Larimer F."/>
            <person name="Land M."/>
            <person name="Hauser L."/>
            <person name="Markowitz V."/>
            <person name="Cheng J.-F."/>
            <person name="Hugenholtz P."/>
            <person name="Woyke T."/>
            <person name="Wu D."/>
            <person name="Klenk H.-P."/>
            <person name="Eisen J.A."/>
        </authorList>
    </citation>
    <scope>NUCLEOTIDE SEQUENCE [LARGE SCALE GENOMIC DNA]</scope>
    <source>
        <strain evidence="4">ATCC 700099 / DSM 44233 / CIP 104796 / JCM 9543 / NBRC 105858 / Y-104</strain>
    </source>
</reference>
<evidence type="ECO:0000256" key="1">
    <source>
        <dbReference type="ARBA" id="ARBA00023239"/>
    </source>
</evidence>
<dbReference type="KEGG" id="nml:Namu_0601"/>
<proteinExistence type="inferred from homology"/>
<evidence type="ECO:0000313" key="3">
    <source>
        <dbReference type="EMBL" id="ACV77016.1"/>
    </source>
</evidence>
<dbReference type="Pfam" id="PF00701">
    <property type="entry name" value="DHDPS"/>
    <property type="match status" value="1"/>
</dbReference>
<dbReference type="SMART" id="SM01130">
    <property type="entry name" value="DHDPS"/>
    <property type="match status" value="1"/>
</dbReference>
<organism evidence="3 4">
    <name type="scientific">Nakamurella multipartita (strain ATCC 700099 / DSM 44233 / CIP 104796 / JCM 9543 / NBRC 105858 / Y-104)</name>
    <name type="common">Microsphaera multipartita</name>
    <dbReference type="NCBI Taxonomy" id="479431"/>
    <lineage>
        <taxon>Bacteria</taxon>
        <taxon>Bacillati</taxon>
        <taxon>Actinomycetota</taxon>
        <taxon>Actinomycetes</taxon>
        <taxon>Nakamurellales</taxon>
        <taxon>Nakamurellaceae</taxon>
        <taxon>Nakamurella</taxon>
    </lineage>
</organism>
<dbReference type="Gene3D" id="3.20.20.70">
    <property type="entry name" value="Aldolase class I"/>
    <property type="match status" value="1"/>
</dbReference>
<dbReference type="PRINTS" id="PR00146">
    <property type="entry name" value="DHPICSNTHASE"/>
</dbReference>
<dbReference type="SUPFAM" id="SSF51569">
    <property type="entry name" value="Aldolase"/>
    <property type="match status" value="1"/>
</dbReference>
<dbReference type="Proteomes" id="UP000002218">
    <property type="component" value="Chromosome"/>
</dbReference>
<dbReference type="InterPro" id="IPR002220">
    <property type="entry name" value="DapA-like"/>
</dbReference>
<dbReference type="STRING" id="479431.Namu_0601"/>
<dbReference type="RefSeq" id="WP_015745933.1">
    <property type="nucleotide sequence ID" value="NC_013235.1"/>
</dbReference>
<dbReference type="PIRSF" id="PIRSF001365">
    <property type="entry name" value="DHDPS"/>
    <property type="match status" value="1"/>
</dbReference>
<protein>
    <submittedName>
        <fullName evidence="3">Dihydrodipicolinate synthetase</fullName>
    </submittedName>
</protein>
<comment type="similarity">
    <text evidence="2">Belongs to the DapA family.</text>
</comment>
<dbReference type="InParanoid" id="C8X840"/>
<sequence length="308" mass="33301">MSLGNLDLRGLNPAPVTPFTVDGDVDYAALAGLGKFLASVEGVKSLVVLGHAGEGTFLTQDEQVKVIETLVAEVGDQVAIVAGITGEGTKVAVEEAQRAVAAGAKAALTYPSHGWLRFGYQDGAPQDRYRAIWEEAGLPQILFQYPDNTKASYNLDTQLEIAGQEGVFWTKNGVRNMRRWDTEIPVLRREYPDLQIFSCHDEYLLHTIMDVDGLLVGYGNIAPELLVEFIKAGKAQDWTAAKKIHNQLLPVTKSVYHRGSHMEGTVALKHALVARGILPHATVRSPLLPLADGADVEIADALKAAGII</sequence>
<dbReference type="EMBL" id="CP001737">
    <property type="protein sequence ID" value="ACV77016.1"/>
    <property type="molecule type" value="Genomic_DNA"/>
</dbReference>
<keyword evidence="4" id="KW-1185">Reference proteome</keyword>
<accession>C8X840</accession>
<evidence type="ECO:0000256" key="2">
    <source>
        <dbReference type="PIRNR" id="PIRNR001365"/>
    </source>
</evidence>
<dbReference type="AlphaFoldDB" id="C8X840"/>
<reference evidence="3 4" key="2">
    <citation type="journal article" date="2010" name="Stand. Genomic Sci.">
        <title>Complete genome sequence of Nakamurella multipartita type strain (Y-104).</title>
        <authorList>
            <person name="Tice H."/>
            <person name="Mayilraj S."/>
            <person name="Sims D."/>
            <person name="Lapidus A."/>
            <person name="Nolan M."/>
            <person name="Lucas S."/>
            <person name="Glavina Del Rio T."/>
            <person name="Copeland A."/>
            <person name="Cheng J.F."/>
            <person name="Meincke L."/>
            <person name="Bruce D."/>
            <person name="Goodwin L."/>
            <person name="Pitluck S."/>
            <person name="Ivanova N."/>
            <person name="Mavromatis K."/>
            <person name="Ovchinnikova G."/>
            <person name="Pati A."/>
            <person name="Chen A."/>
            <person name="Palaniappan K."/>
            <person name="Land M."/>
            <person name="Hauser L."/>
            <person name="Chang Y.J."/>
            <person name="Jeffries C.D."/>
            <person name="Detter J.C."/>
            <person name="Brettin T."/>
            <person name="Rohde M."/>
            <person name="Goker M."/>
            <person name="Bristow J."/>
            <person name="Eisen J.A."/>
            <person name="Markowitz V."/>
            <person name="Hugenholtz P."/>
            <person name="Kyrpides N.C."/>
            <person name="Klenk H.P."/>
            <person name="Chen F."/>
        </authorList>
    </citation>
    <scope>NUCLEOTIDE SEQUENCE [LARGE SCALE GENOMIC DNA]</scope>
    <source>
        <strain evidence="4">ATCC 700099 / DSM 44233 / CIP 104796 / JCM 9543 / NBRC 105858 / Y-104</strain>
    </source>
</reference>
<dbReference type="eggNOG" id="COG0329">
    <property type="taxonomic scope" value="Bacteria"/>
</dbReference>
<dbReference type="CDD" id="cd00408">
    <property type="entry name" value="DHDPS-like"/>
    <property type="match status" value="1"/>
</dbReference>
<dbReference type="PANTHER" id="PTHR12128">
    <property type="entry name" value="DIHYDRODIPICOLINATE SYNTHASE"/>
    <property type="match status" value="1"/>
</dbReference>
<dbReference type="PANTHER" id="PTHR12128:SF38">
    <property type="entry name" value="DIHYDRODIPICOLINATE SYNTHETASE FAMILY PROTEIN (AFU_ORTHOLOGUE AFUA_6G00110)"/>
    <property type="match status" value="1"/>
</dbReference>
<gene>
    <name evidence="3" type="ordered locus">Namu_0601</name>
</gene>
<keyword evidence="1 2" id="KW-0456">Lyase</keyword>
<dbReference type="HOGENOM" id="CLU_049343_4_1_11"/>
<evidence type="ECO:0000313" key="4">
    <source>
        <dbReference type="Proteomes" id="UP000002218"/>
    </source>
</evidence>
<dbReference type="InterPro" id="IPR013785">
    <property type="entry name" value="Aldolase_TIM"/>
</dbReference>